<dbReference type="PANTHER" id="PTHR48051:SF42">
    <property type="entry name" value="LEUCINE-RICH REPEAT-CONTAINING PROTEIN 18-LIKE"/>
    <property type="match status" value="1"/>
</dbReference>
<evidence type="ECO:0000313" key="6">
    <source>
        <dbReference type="Proteomes" id="UP000053766"/>
    </source>
</evidence>
<dbReference type="STRING" id="29172.A0A0D8XPJ7"/>
<dbReference type="GO" id="GO:0005737">
    <property type="term" value="C:cytoplasm"/>
    <property type="evidence" value="ECO:0007669"/>
    <property type="project" value="TreeGrafter"/>
</dbReference>
<keyword evidence="4" id="KW-1133">Transmembrane helix</keyword>
<protein>
    <submittedName>
        <fullName evidence="5">Leucine Rich repeat-containing domain protein</fullName>
    </submittedName>
</protein>
<keyword evidence="6" id="KW-1185">Reference proteome</keyword>
<dbReference type="SUPFAM" id="SSF52058">
    <property type="entry name" value="L domain-like"/>
    <property type="match status" value="1"/>
</dbReference>
<dbReference type="InterPro" id="IPR050216">
    <property type="entry name" value="LRR_domain-containing"/>
</dbReference>
<dbReference type="Pfam" id="PF13855">
    <property type="entry name" value="LRR_8"/>
    <property type="match status" value="1"/>
</dbReference>
<dbReference type="EMBL" id="KN716351">
    <property type="protein sequence ID" value="KJH46465.1"/>
    <property type="molecule type" value="Genomic_DNA"/>
</dbReference>
<feature type="transmembrane region" description="Helical" evidence="4">
    <location>
        <begin position="335"/>
        <end position="357"/>
    </location>
</feature>
<evidence type="ECO:0000256" key="4">
    <source>
        <dbReference type="SAM" id="Phobius"/>
    </source>
</evidence>
<evidence type="ECO:0000256" key="2">
    <source>
        <dbReference type="ARBA" id="ARBA00022737"/>
    </source>
</evidence>
<dbReference type="OrthoDB" id="1394818at2759"/>
<name>A0A0D8XPJ7_DICVI</name>
<keyword evidence="2" id="KW-0677">Repeat</keyword>
<dbReference type="InterPro" id="IPR003591">
    <property type="entry name" value="Leu-rich_rpt_typical-subtyp"/>
</dbReference>
<organism evidence="5 6">
    <name type="scientific">Dictyocaulus viviparus</name>
    <name type="common">Bovine lungworm</name>
    <dbReference type="NCBI Taxonomy" id="29172"/>
    <lineage>
        <taxon>Eukaryota</taxon>
        <taxon>Metazoa</taxon>
        <taxon>Ecdysozoa</taxon>
        <taxon>Nematoda</taxon>
        <taxon>Chromadorea</taxon>
        <taxon>Rhabditida</taxon>
        <taxon>Rhabditina</taxon>
        <taxon>Rhabditomorpha</taxon>
        <taxon>Strongyloidea</taxon>
        <taxon>Metastrongylidae</taxon>
        <taxon>Dictyocaulus</taxon>
    </lineage>
</organism>
<feature type="compositionally biased region" description="Basic residues" evidence="3">
    <location>
        <begin position="276"/>
        <end position="286"/>
    </location>
</feature>
<feature type="region of interest" description="Disordered" evidence="3">
    <location>
        <begin position="269"/>
        <end position="302"/>
    </location>
</feature>
<evidence type="ECO:0000313" key="5">
    <source>
        <dbReference type="EMBL" id="KJH46465.1"/>
    </source>
</evidence>
<accession>A0A0D8XPJ7</accession>
<dbReference type="InterPro" id="IPR032675">
    <property type="entry name" value="LRR_dom_sf"/>
</dbReference>
<evidence type="ECO:0000256" key="3">
    <source>
        <dbReference type="SAM" id="MobiDB-lite"/>
    </source>
</evidence>
<reference evidence="5 6" key="1">
    <citation type="submission" date="2013-11" db="EMBL/GenBank/DDBJ databases">
        <title>Draft genome of the bovine lungworm Dictyocaulus viviparus.</title>
        <authorList>
            <person name="Mitreva M."/>
        </authorList>
    </citation>
    <scope>NUCLEOTIDE SEQUENCE [LARGE SCALE GENOMIC DNA]</scope>
    <source>
        <strain evidence="5 6">HannoverDv2000</strain>
    </source>
</reference>
<dbReference type="Proteomes" id="UP000053766">
    <property type="component" value="Unassembled WGS sequence"/>
</dbReference>
<dbReference type="SMART" id="SM00369">
    <property type="entry name" value="LRR_TYP"/>
    <property type="match status" value="4"/>
</dbReference>
<reference evidence="6" key="2">
    <citation type="journal article" date="2016" name="Sci. Rep.">
        <title>Dictyocaulus viviparus genome, variome and transcriptome elucidate lungworm biology and support future intervention.</title>
        <authorList>
            <person name="McNulty S.N."/>
            <person name="Strube C."/>
            <person name="Rosa B.A."/>
            <person name="Martin J.C."/>
            <person name="Tyagi R."/>
            <person name="Choi Y.J."/>
            <person name="Wang Q."/>
            <person name="Hallsworth Pepin K."/>
            <person name="Zhang X."/>
            <person name="Ozersky P."/>
            <person name="Wilson R.K."/>
            <person name="Sternberg P.W."/>
            <person name="Gasser R.B."/>
            <person name="Mitreva M."/>
        </authorList>
    </citation>
    <scope>NUCLEOTIDE SEQUENCE [LARGE SCALE GENOMIC DNA]</scope>
    <source>
        <strain evidence="6">HannoverDv2000</strain>
    </source>
</reference>
<proteinExistence type="predicted"/>
<dbReference type="AlphaFoldDB" id="A0A0D8XPJ7"/>
<keyword evidence="1" id="KW-0433">Leucine-rich repeat</keyword>
<dbReference type="PROSITE" id="PS51450">
    <property type="entry name" value="LRR"/>
    <property type="match status" value="1"/>
</dbReference>
<evidence type="ECO:0000256" key="1">
    <source>
        <dbReference type="ARBA" id="ARBA00022614"/>
    </source>
</evidence>
<keyword evidence="4" id="KW-0812">Transmembrane</keyword>
<keyword evidence="4" id="KW-0472">Membrane</keyword>
<dbReference type="PANTHER" id="PTHR48051">
    <property type="match status" value="1"/>
</dbReference>
<gene>
    <name evidence="5" type="ORF">DICVIV_07460</name>
</gene>
<sequence length="532" mass="60466">MSQIGFNNGIALRAYCSSLRRVYLVQLVQGRCGFLNYKTSELRINSRFLASSKNHQRNKLGETILEMAELSLKELKDLADDNEIDLSARNLTSVPKALCQVITSCHVLPYVLFNNIFHKYATNLLCCKKLGFQVPRLTHIDLGSNKIVVLPPSICTMTRLVRLELGSNLLGHLPDNIGDLVHLEHLDLYNNEIEDLPLSFANLCSLRWLDLKKNPLQPELLKAAGNCGNEKECKQAAVNVVSYMKELSKNHHEQMLQQQKVIEKIHEVKGETKEPTHKHKKKHNKKDSHTTTKNSDLLHVNNKTLLAQSRRPKTEEEVLRPTKLHHGLLFRMTRFLIKLLLTVITMGIIAITIGIVLSCTGLASAKLESKALCADLRRLSSMKMPSPRFFDNVRQAYGSMFRIYWLRLQSSVLALQMLWGKLHREFIKSDIGFAFDRLYHNCHTFVADTSSNVIQFLGTKREALIQWWDATGINQISDIVDTVKITAAILYEIGKDICELSIESLEGIYRRAEVFVHVWANNGLAKAIESSF</sequence>
<dbReference type="InterPro" id="IPR001611">
    <property type="entry name" value="Leu-rich_rpt"/>
</dbReference>
<dbReference type="Gene3D" id="3.80.10.10">
    <property type="entry name" value="Ribonuclease Inhibitor"/>
    <property type="match status" value="1"/>
</dbReference>